<comment type="caution">
    <text evidence="2">The sequence shown here is derived from an EMBL/GenBank/DDBJ whole genome shotgun (WGS) entry which is preliminary data.</text>
</comment>
<keyword evidence="3" id="KW-1185">Reference proteome</keyword>
<protein>
    <submittedName>
        <fullName evidence="2">Uncharacterized protein</fullName>
    </submittedName>
</protein>
<organism evidence="2 3">
    <name type="scientific">Xenorhabdus kozodoii</name>
    <dbReference type="NCBI Taxonomy" id="351676"/>
    <lineage>
        <taxon>Bacteria</taxon>
        <taxon>Pseudomonadati</taxon>
        <taxon>Pseudomonadota</taxon>
        <taxon>Gammaproteobacteria</taxon>
        <taxon>Enterobacterales</taxon>
        <taxon>Morganellaceae</taxon>
        <taxon>Xenorhabdus</taxon>
    </lineage>
</organism>
<dbReference type="Proteomes" id="UP000221101">
    <property type="component" value="Unassembled WGS sequence"/>
</dbReference>
<feature type="region of interest" description="Disordered" evidence="1">
    <location>
        <begin position="38"/>
        <end position="59"/>
    </location>
</feature>
<gene>
    <name evidence="2" type="ORF">Xkoz_03644</name>
</gene>
<evidence type="ECO:0000256" key="1">
    <source>
        <dbReference type="SAM" id="MobiDB-lite"/>
    </source>
</evidence>
<proteinExistence type="predicted"/>
<accession>A0A2D0KYZ9</accession>
<name>A0A2D0KYZ9_9GAMM</name>
<reference evidence="2 3" key="1">
    <citation type="journal article" date="2017" name="Nat. Microbiol.">
        <title>Natural product diversity associated with the nematode symbionts Photorhabdus and Xenorhabdus.</title>
        <authorList>
            <person name="Tobias N.J."/>
            <person name="Wolff H."/>
            <person name="Djahanschiri B."/>
            <person name="Grundmann F."/>
            <person name="Kronenwerth M."/>
            <person name="Shi Y.M."/>
            <person name="Simonyi S."/>
            <person name="Grun P."/>
            <person name="Shapiro-Ilan D."/>
            <person name="Pidot S.J."/>
            <person name="Stinear T.P."/>
            <person name="Ebersberger I."/>
            <person name="Bode H.B."/>
        </authorList>
    </citation>
    <scope>NUCLEOTIDE SEQUENCE [LARGE SCALE GENOMIC DNA]</scope>
    <source>
        <strain evidence="2 3">DSM 17907</strain>
    </source>
</reference>
<feature type="compositionally biased region" description="Basic and acidic residues" evidence="1">
    <location>
        <begin position="41"/>
        <end position="59"/>
    </location>
</feature>
<dbReference type="EMBL" id="NJCX01000042">
    <property type="protein sequence ID" value="PHM68664.1"/>
    <property type="molecule type" value="Genomic_DNA"/>
</dbReference>
<evidence type="ECO:0000313" key="3">
    <source>
        <dbReference type="Proteomes" id="UP000221101"/>
    </source>
</evidence>
<evidence type="ECO:0000313" key="2">
    <source>
        <dbReference type="EMBL" id="PHM68664.1"/>
    </source>
</evidence>
<sequence length="59" mass="6389">MLARLASNQPKAGTQTFMAGDQMVECVGQSAAMKLAGQAQRHRDMVSQTGRRVELAEEP</sequence>
<dbReference type="AlphaFoldDB" id="A0A2D0KYZ9"/>